<organism evidence="1 2">
    <name type="scientific">Dryococelus australis</name>
    <dbReference type="NCBI Taxonomy" id="614101"/>
    <lineage>
        <taxon>Eukaryota</taxon>
        <taxon>Metazoa</taxon>
        <taxon>Ecdysozoa</taxon>
        <taxon>Arthropoda</taxon>
        <taxon>Hexapoda</taxon>
        <taxon>Insecta</taxon>
        <taxon>Pterygota</taxon>
        <taxon>Neoptera</taxon>
        <taxon>Polyneoptera</taxon>
        <taxon>Phasmatodea</taxon>
        <taxon>Verophasmatodea</taxon>
        <taxon>Anareolatae</taxon>
        <taxon>Phasmatidae</taxon>
        <taxon>Eurycanthinae</taxon>
        <taxon>Dryococelus</taxon>
    </lineage>
</organism>
<keyword evidence="2" id="KW-1185">Reference proteome</keyword>
<name>A0ABQ9I7I0_9NEOP</name>
<proteinExistence type="predicted"/>
<accession>A0ABQ9I7I0</accession>
<gene>
    <name evidence="1" type="ORF">PR048_005027</name>
</gene>
<dbReference type="PANTHER" id="PTHR37162:SF1">
    <property type="entry name" value="BED-TYPE DOMAIN-CONTAINING PROTEIN"/>
    <property type="match status" value="1"/>
</dbReference>
<protein>
    <recommendedName>
        <fullName evidence="3">HAT C-terminal dimerisation domain-containing protein</fullName>
    </recommendedName>
</protein>
<evidence type="ECO:0000313" key="1">
    <source>
        <dbReference type="EMBL" id="KAJ8892447.1"/>
    </source>
</evidence>
<dbReference type="PANTHER" id="PTHR37162">
    <property type="entry name" value="HAT FAMILY DIMERISATION DOMAINCONTAINING PROTEIN-RELATED"/>
    <property type="match status" value="1"/>
</dbReference>
<reference evidence="1 2" key="1">
    <citation type="submission" date="2023-02" db="EMBL/GenBank/DDBJ databases">
        <title>LHISI_Scaffold_Assembly.</title>
        <authorList>
            <person name="Stuart O.P."/>
            <person name="Cleave R."/>
            <person name="Magrath M.J.L."/>
            <person name="Mikheyev A.S."/>
        </authorList>
    </citation>
    <scope>NUCLEOTIDE SEQUENCE [LARGE SCALE GENOMIC DNA]</scope>
    <source>
        <strain evidence="1">Daus_M_001</strain>
        <tissue evidence="1">Leg muscle</tissue>
    </source>
</reference>
<comment type="caution">
    <text evidence="1">The sequence shown here is derived from an EMBL/GenBank/DDBJ whole genome shotgun (WGS) entry which is preliminary data.</text>
</comment>
<dbReference type="EMBL" id="JARBHB010000002">
    <property type="protein sequence ID" value="KAJ8892447.1"/>
    <property type="molecule type" value="Genomic_DNA"/>
</dbReference>
<evidence type="ECO:0000313" key="2">
    <source>
        <dbReference type="Proteomes" id="UP001159363"/>
    </source>
</evidence>
<evidence type="ECO:0008006" key="3">
    <source>
        <dbReference type="Google" id="ProtNLM"/>
    </source>
</evidence>
<sequence>MDHCTAGSQLQKVKEQFENPYTKLYLLFLSSILPLFNSLNVFLQQETPVIHQLHSKLNSYFVDVIVQFVKASSVSQSEKDLLLVKFASIKLQKSDTELVIGTKSRTYMKEVNLNDKRVKMFYADVRSFYTRWPVKTKFLEHAEVANVCKRENRSFSSIEFLVYQFPKVLTQEETESLETEFSRFQFESFSFSNSDRINEIWFEISKITDSSGMKMYPSLSKLMMTVILIPHSNSPTERIFSLFRAIMNTELLSALLVHKMQLISKNKYCHQATFTKQQLRDAK</sequence>
<dbReference type="Proteomes" id="UP001159363">
    <property type="component" value="Chromosome 2"/>
</dbReference>